<dbReference type="PROSITE" id="PS50035">
    <property type="entry name" value="PLD"/>
    <property type="match status" value="1"/>
</dbReference>
<protein>
    <submittedName>
        <fullName evidence="3">Phospholipase D-like domain-containing protein</fullName>
    </submittedName>
</protein>
<dbReference type="InterPro" id="IPR001736">
    <property type="entry name" value="PLipase_D/transphosphatidylase"/>
</dbReference>
<keyword evidence="1" id="KW-0175">Coiled coil</keyword>
<evidence type="ECO:0000259" key="2">
    <source>
        <dbReference type="PROSITE" id="PS50035"/>
    </source>
</evidence>
<reference evidence="3 4" key="1">
    <citation type="submission" date="2022-04" db="EMBL/GenBank/DDBJ databases">
        <title>Positive selection, recombination, and allopatry shape intraspecific diversity of widespread and dominant cyanobacteria.</title>
        <authorList>
            <person name="Wei J."/>
            <person name="Shu W."/>
            <person name="Hu C."/>
        </authorList>
    </citation>
    <scope>NUCLEOTIDE SEQUENCE [LARGE SCALE GENOMIC DNA]</scope>
    <source>
        <strain evidence="3 4">GB2-A4</strain>
    </source>
</reference>
<feature type="coiled-coil region" evidence="1">
    <location>
        <begin position="205"/>
        <end position="235"/>
    </location>
</feature>
<dbReference type="Proteomes" id="UP001464891">
    <property type="component" value="Unassembled WGS sequence"/>
</dbReference>
<dbReference type="EMBL" id="JAMPKM010000035">
    <property type="protein sequence ID" value="MEP0820607.1"/>
    <property type="molecule type" value="Genomic_DNA"/>
</dbReference>
<proteinExistence type="predicted"/>
<accession>A0ABV0JFP4</accession>
<dbReference type="InterPro" id="IPR025202">
    <property type="entry name" value="PLD-like_dom"/>
</dbReference>
<gene>
    <name evidence="3" type="ORF">NC998_26305</name>
</gene>
<comment type="caution">
    <text evidence="3">The sequence shown here is derived from an EMBL/GenBank/DDBJ whole genome shotgun (WGS) entry which is preliminary data.</text>
</comment>
<sequence length="695" mass="78825">MGNANNQWLQRAEYASLLTSAIGTVAAAVSQQVVFAAAPLSMSLALNVLNRERFQKQSQRDTQAVITQVDTQVQKRFDGVQQQLQALPPPPDSFDLTNIHTQLVRTQEAIVNLQKDAETTVTGVRHYVDSELQILQRQLQTEISQIPPFNPQYLEEKIEQVGSTITQLSQGLAAVEASLIPLQAIDLNPLQQEVSQLQISLQSQAEGSEARSTSLQAQLSQLTQQIEQLEQVNRTIVQPHISELEVKLKTTSEATAILSKQLEVLNHQVSTKAERQKVAELIDAVLQLQQQLERLPSPPEPFNPAPLEADIEGLRSQTHDLRQQVQEVRLSITELGTDERLGQVGNAIINLEQKSQQFLTRQELTPWQQTIVDRVDHGVTSLKMELEMLNQAFVERPEQSLVQYSDEIQQQIQDMEAWLKDLDTSFEALHDRTQALDSMQHQIKQLIAGSGRISELETTLASLSEALVGQVDEAVDRRITELNQLLGEIQPGYEYKLIYNRDESRKILLNAVKKAQHRLILVCPWPHWGILWNSLELLNYLRTFLNIRKGQADIGWGYLQDINEVGLSSGSVREKLKAMPRSKYDGLSQLEDLENNYPGTVRLKLLGTHEKFLVCDRQFAMLGSHNFLTSSDKSEERELGLYTTDRRIIDELIKRFESAENLERKPISTPFVNSSPSQDAHFRLDYYERCDSFHS</sequence>
<organism evidence="3 4">
    <name type="scientific">Trichocoleus desertorum GB2-A4</name>
    <dbReference type="NCBI Taxonomy" id="2933944"/>
    <lineage>
        <taxon>Bacteria</taxon>
        <taxon>Bacillati</taxon>
        <taxon>Cyanobacteriota</taxon>
        <taxon>Cyanophyceae</taxon>
        <taxon>Leptolyngbyales</taxon>
        <taxon>Trichocoleusaceae</taxon>
        <taxon>Trichocoleus</taxon>
    </lineage>
</organism>
<dbReference type="SUPFAM" id="SSF56024">
    <property type="entry name" value="Phospholipase D/nuclease"/>
    <property type="match status" value="1"/>
</dbReference>
<evidence type="ECO:0000313" key="4">
    <source>
        <dbReference type="Proteomes" id="UP001464891"/>
    </source>
</evidence>
<evidence type="ECO:0000256" key="1">
    <source>
        <dbReference type="SAM" id="Coils"/>
    </source>
</evidence>
<dbReference type="Pfam" id="PF13091">
    <property type="entry name" value="PLDc_2"/>
    <property type="match status" value="1"/>
</dbReference>
<dbReference type="RefSeq" id="WP_190443601.1">
    <property type="nucleotide sequence ID" value="NZ_JAMPKM010000035.1"/>
</dbReference>
<name>A0ABV0JFP4_9CYAN</name>
<evidence type="ECO:0000313" key="3">
    <source>
        <dbReference type="EMBL" id="MEP0820607.1"/>
    </source>
</evidence>
<feature type="domain" description="PLD phosphodiesterase" evidence="2">
    <location>
        <begin position="609"/>
        <end position="631"/>
    </location>
</feature>
<dbReference type="Gene3D" id="3.30.870.10">
    <property type="entry name" value="Endonuclease Chain A"/>
    <property type="match status" value="1"/>
</dbReference>
<keyword evidence="4" id="KW-1185">Reference proteome</keyword>